<dbReference type="EMBL" id="MPPL01000001">
    <property type="protein sequence ID" value="OKS89681.1"/>
    <property type="molecule type" value="Genomic_DNA"/>
</dbReference>
<protein>
    <submittedName>
        <fullName evidence="1">Uncharacterized protein</fullName>
    </submittedName>
</protein>
<dbReference type="Proteomes" id="UP000186720">
    <property type="component" value="Unassembled WGS sequence"/>
</dbReference>
<name>A0A1Q6A6N6_9SPHI</name>
<dbReference type="STRING" id="1302689.RG47T_5166"/>
<gene>
    <name evidence="1" type="ORF">RG47T_5166</name>
</gene>
<dbReference type="AlphaFoldDB" id="A0A1Q6A6N6"/>
<proteinExistence type="predicted"/>
<dbReference type="OrthoDB" id="799842at2"/>
<dbReference type="RefSeq" id="WP_074492939.1">
    <property type="nucleotide sequence ID" value="NZ_FPAM01000022.1"/>
</dbReference>
<keyword evidence="2" id="KW-1185">Reference proteome</keyword>
<comment type="caution">
    <text evidence="1">The sequence shown here is derived from an EMBL/GenBank/DDBJ whole genome shotgun (WGS) entry which is preliminary data.</text>
</comment>
<evidence type="ECO:0000313" key="1">
    <source>
        <dbReference type="EMBL" id="OKS89681.1"/>
    </source>
</evidence>
<accession>A0A1Q6A6N6</accession>
<reference evidence="1 2" key="1">
    <citation type="submission" date="2016-11" db="EMBL/GenBank/DDBJ databases">
        <title>Whole Genome Sequencing of Mucilaginibacter polytrichastri RG4-7(T) isolated from the moss sample.</title>
        <authorList>
            <person name="Li Y."/>
        </authorList>
    </citation>
    <scope>NUCLEOTIDE SEQUENCE [LARGE SCALE GENOMIC DNA]</scope>
    <source>
        <strain evidence="1 2">RG4-7</strain>
    </source>
</reference>
<organism evidence="1 2">
    <name type="scientific">Mucilaginibacter polytrichastri</name>
    <dbReference type="NCBI Taxonomy" id="1302689"/>
    <lineage>
        <taxon>Bacteria</taxon>
        <taxon>Pseudomonadati</taxon>
        <taxon>Bacteroidota</taxon>
        <taxon>Sphingobacteriia</taxon>
        <taxon>Sphingobacteriales</taxon>
        <taxon>Sphingobacteriaceae</taxon>
        <taxon>Mucilaginibacter</taxon>
    </lineage>
</organism>
<evidence type="ECO:0000313" key="2">
    <source>
        <dbReference type="Proteomes" id="UP000186720"/>
    </source>
</evidence>
<sequence>MNVIKPKRKRIDKNDKVIIASLNDGTNKPVPIPGIPITLADGEADLYKQANNPLGDPHKI</sequence>